<evidence type="ECO:0000256" key="1">
    <source>
        <dbReference type="SAM" id="SignalP"/>
    </source>
</evidence>
<protein>
    <submittedName>
        <fullName evidence="2">Uncharacterized protein</fullName>
    </submittedName>
</protein>
<sequence length="330" mass="35598">MMRVRDLLAASCALRLAAACPFGGDGPLPAGHPEVDSRRLSTYPGWLVDEYADSRSSLSTAGPGAPSPWQTTPNYNPFLDELAQKSADMGDAELCYWSWQSLPGPQMRQPEPSVSLEDVNLWFENTNNEAPNFADLAAKRMKSHVTAGGHVMWSGCALGSTLRRAMCDNNKEVSTVSGARLQDCGLNAVYNQTIMIPMAIVIFKFRSSTMDQLKSFVHSWRTEQQGHVPQMTSSLVLEKGWGVGGQIISKTVPCSQIPEKFKYQNLGDCEQMGDSGMLLADEAFEAWSSLCSITKDTCPSTSTATSSVSSSASAFAAGVGVAFSFFLSSS</sequence>
<dbReference type="Proteomes" id="UP000604046">
    <property type="component" value="Unassembled WGS sequence"/>
</dbReference>
<feature type="signal peptide" evidence="1">
    <location>
        <begin position="1"/>
        <end position="19"/>
    </location>
</feature>
<evidence type="ECO:0000313" key="2">
    <source>
        <dbReference type="EMBL" id="CAE7263579.1"/>
    </source>
</evidence>
<evidence type="ECO:0000313" key="3">
    <source>
        <dbReference type="Proteomes" id="UP000604046"/>
    </source>
</evidence>
<keyword evidence="1" id="KW-0732">Signal</keyword>
<organism evidence="2 3">
    <name type="scientific">Symbiodinium natans</name>
    <dbReference type="NCBI Taxonomy" id="878477"/>
    <lineage>
        <taxon>Eukaryota</taxon>
        <taxon>Sar</taxon>
        <taxon>Alveolata</taxon>
        <taxon>Dinophyceae</taxon>
        <taxon>Suessiales</taxon>
        <taxon>Symbiodiniaceae</taxon>
        <taxon>Symbiodinium</taxon>
    </lineage>
</organism>
<proteinExistence type="predicted"/>
<name>A0A812MQC0_9DINO</name>
<feature type="chain" id="PRO_5032330577" evidence="1">
    <location>
        <begin position="20"/>
        <end position="330"/>
    </location>
</feature>
<dbReference type="AlphaFoldDB" id="A0A812MQC0"/>
<dbReference type="OrthoDB" id="413568at2759"/>
<dbReference type="EMBL" id="CAJNDS010001524">
    <property type="protein sequence ID" value="CAE7263579.1"/>
    <property type="molecule type" value="Genomic_DNA"/>
</dbReference>
<gene>
    <name evidence="2" type="ORF">SNAT2548_LOCUS13859</name>
</gene>
<accession>A0A812MQC0</accession>
<keyword evidence="3" id="KW-1185">Reference proteome</keyword>
<comment type="caution">
    <text evidence="2">The sequence shown here is derived from an EMBL/GenBank/DDBJ whole genome shotgun (WGS) entry which is preliminary data.</text>
</comment>
<reference evidence="2" key="1">
    <citation type="submission" date="2021-02" db="EMBL/GenBank/DDBJ databases">
        <authorList>
            <person name="Dougan E. K."/>
            <person name="Rhodes N."/>
            <person name="Thang M."/>
            <person name="Chan C."/>
        </authorList>
    </citation>
    <scope>NUCLEOTIDE SEQUENCE</scope>
</reference>